<dbReference type="OrthoDB" id="2968323at2759"/>
<dbReference type="AlphaFoldDB" id="A0A0H1BH22"/>
<organism evidence="2 3">
    <name type="scientific">Blastomyces silverae</name>
    <dbReference type="NCBI Taxonomy" id="2060906"/>
    <lineage>
        <taxon>Eukaryota</taxon>
        <taxon>Fungi</taxon>
        <taxon>Dikarya</taxon>
        <taxon>Ascomycota</taxon>
        <taxon>Pezizomycotina</taxon>
        <taxon>Eurotiomycetes</taxon>
        <taxon>Eurotiomycetidae</taxon>
        <taxon>Onygenales</taxon>
        <taxon>Ajellomycetaceae</taxon>
        <taxon>Blastomyces</taxon>
    </lineage>
</organism>
<evidence type="ECO:0000313" key="3">
    <source>
        <dbReference type="Proteomes" id="UP000053573"/>
    </source>
</evidence>
<dbReference type="InterPro" id="IPR051035">
    <property type="entry name" value="Mito_inheritance_9"/>
</dbReference>
<dbReference type="GO" id="GO:0005739">
    <property type="term" value="C:mitochondrion"/>
    <property type="evidence" value="ECO:0007669"/>
    <property type="project" value="TreeGrafter"/>
</dbReference>
<evidence type="ECO:0000256" key="1">
    <source>
        <dbReference type="SAM" id="MobiDB-lite"/>
    </source>
</evidence>
<reference evidence="3" key="1">
    <citation type="journal article" date="2015" name="PLoS Genet.">
        <title>The dynamic genome and transcriptome of the human fungal pathogen Blastomyces and close relative Emmonsia.</title>
        <authorList>
            <person name="Munoz J.F."/>
            <person name="Gauthier G.M."/>
            <person name="Desjardins C.A."/>
            <person name="Gallo J.E."/>
            <person name="Holder J."/>
            <person name="Sullivan T.D."/>
            <person name="Marty A.J."/>
            <person name="Carmen J.C."/>
            <person name="Chen Z."/>
            <person name="Ding L."/>
            <person name="Gujja S."/>
            <person name="Magrini V."/>
            <person name="Misas E."/>
            <person name="Mitreva M."/>
            <person name="Priest M."/>
            <person name="Saif S."/>
            <person name="Whiston E.A."/>
            <person name="Young S."/>
            <person name="Zeng Q."/>
            <person name="Goldman W.E."/>
            <person name="Mardis E.R."/>
            <person name="Taylor J.W."/>
            <person name="McEwen J.G."/>
            <person name="Clay O.K."/>
            <person name="Klein B.S."/>
            <person name="Cuomo C.A."/>
        </authorList>
    </citation>
    <scope>NUCLEOTIDE SEQUENCE [LARGE SCALE GENOMIC DNA]</scope>
    <source>
        <strain evidence="3">UAMH 139</strain>
    </source>
</reference>
<dbReference type="PANTHER" id="PTHR36091">
    <property type="entry name" value="ALTERED INHERITANCE OF MITOCHONDRIA PROTEIN 9, MITOCHONDRIAL"/>
    <property type="match status" value="1"/>
</dbReference>
<dbReference type="PANTHER" id="PTHR36091:SF1">
    <property type="entry name" value="ALTERED INHERITANCE OF MITOCHONDRIA PROTEIN 9, MITOCHONDRIAL"/>
    <property type="match status" value="1"/>
</dbReference>
<comment type="caution">
    <text evidence="2">The sequence shown here is derived from an EMBL/GenBank/DDBJ whole genome shotgun (WGS) entry which is preliminary data.</text>
</comment>
<dbReference type="EMBL" id="LDEV01001930">
    <property type="protein sequence ID" value="KLJ10665.1"/>
    <property type="molecule type" value="Genomic_DNA"/>
</dbReference>
<accession>A0A0H1BH22</accession>
<keyword evidence="3" id="KW-1185">Reference proteome</keyword>
<feature type="region of interest" description="Disordered" evidence="1">
    <location>
        <begin position="114"/>
        <end position="136"/>
    </location>
</feature>
<sequence>MEAACGMQLAQVWENMDLNDRKSIIEDRIGIEKRLVSVSFSLYGSLYFIQDSFAGCKSAEITTNIAASGRDDVKRKFVAGPIALREFWEKERSQMPFDRGPSWVYKYASSTARAPGYMKPSEAQRSPREHTQLLNK</sequence>
<protein>
    <submittedName>
        <fullName evidence="2">Uncharacterized protein</fullName>
    </submittedName>
</protein>
<gene>
    <name evidence="2" type="ORF">EMPG_13959</name>
</gene>
<proteinExistence type="predicted"/>
<evidence type="ECO:0000313" key="2">
    <source>
        <dbReference type="EMBL" id="KLJ10665.1"/>
    </source>
</evidence>
<feature type="compositionally biased region" description="Basic and acidic residues" evidence="1">
    <location>
        <begin position="125"/>
        <end position="136"/>
    </location>
</feature>
<name>A0A0H1BH22_9EURO</name>
<dbReference type="Proteomes" id="UP000053573">
    <property type="component" value="Unassembled WGS sequence"/>
</dbReference>